<dbReference type="GO" id="GO:0020037">
    <property type="term" value="F:heme binding"/>
    <property type="evidence" value="ECO:0007669"/>
    <property type="project" value="TreeGrafter"/>
</dbReference>
<dbReference type="AlphaFoldDB" id="A0AAN8P9A4"/>
<keyword evidence="5 18" id="KW-0812">Transmembrane</keyword>
<dbReference type="Proteomes" id="UP001347796">
    <property type="component" value="Unassembled WGS sequence"/>
</dbReference>
<sequence length="454" mass="49643">MLALFCLYSFSNAYQWIHLNIIANVILRFYNESLPADSFQQETAIDWLAMIYMLAYIPLIFPAAWLLDKKGLRICHILGSLLNAVGAWMKCASVTPDRFPVLMAAQTICAVAQIWVLGIPARLAAVWFGPNEVSTATSMGVFGNQIGVAVGFLLPPVLVPNSESLETVGHNMTIMFYGGASITTALFFTILILFKDKPPRPPSVAQMLAVQAAENEKYLSSLVRLFKNKSFMLLMISYGMNTGSYYAIGTLLNAVVLHYFPNEEMKAGQIGLTIILSGVAGSILAGIWLDKTRTFKSTSLGIYILSMVGMIAFTFTMNLGHIWIVFITAGSLGFFMTGYLPVGFEFAAELTYPESEGTSSGLLNASAQVFGIVCTIGMRAIMNKISVLGANIAVAILLLVGSIMTAIIRADYRRQKAGDDFVKRIDHVDIDLPKQNGVPEIRASLVDLQEQSNY</sequence>
<evidence type="ECO:0000256" key="13">
    <source>
        <dbReference type="ARBA" id="ARBA00045087"/>
    </source>
</evidence>
<feature type="transmembrane region" description="Helical" evidence="18">
    <location>
        <begin position="47"/>
        <end position="67"/>
    </location>
</feature>
<keyword evidence="6 18" id="KW-1133">Transmembrane helix</keyword>
<keyword evidence="8 18" id="KW-0472">Membrane</keyword>
<feature type="transmembrane region" description="Helical" evidence="18">
    <location>
        <begin position="300"/>
        <end position="316"/>
    </location>
</feature>
<comment type="caution">
    <text evidence="20">The sequence shown here is derived from an EMBL/GenBank/DDBJ whole genome shotgun (WGS) entry which is preliminary data.</text>
</comment>
<comment type="subcellular location">
    <subcellularLocation>
        <location evidence="1">Cell membrane</location>
        <topology evidence="1">Multi-pass membrane protein</topology>
    </subcellularLocation>
</comment>
<feature type="transmembrane region" description="Helical" evidence="18">
    <location>
        <begin position="322"/>
        <end position="342"/>
    </location>
</feature>
<dbReference type="EMBL" id="JAZGQO010000014">
    <property type="protein sequence ID" value="KAK6170503.1"/>
    <property type="molecule type" value="Genomic_DNA"/>
</dbReference>
<evidence type="ECO:0000256" key="17">
    <source>
        <dbReference type="ARBA" id="ARBA00080886"/>
    </source>
</evidence>
<dbReference type="Pfam" id="PF07690">
    <property type="entry name" value="MFS_1"/>
    <property type="match status" value="1"/>
</dbReference>
<dbReference type="PROSITE" id="PS50850">
    <property type="entry name" value="MFS"/>
    <property type="match status" value="1"/>
</dbReference>
<feature type="transmembrane region" description="Helical" evidence="18">
    <location>
        <begin position="101"/>
        <end position="121"/>
    </location>
</feature>
<evidence type="ECO:0000256" key="2">
    <source>
        <dbReference type="ARBA" id="ARBA00022448"/>
    </source>
</evidence>
<evidence type="ECO:0000256" key="15">
    <source>
        <dbReference type="ARBA" id="ARBA00060240"/>
    </source>
</evidence>
<evidence type="ECO:0000259" key="19">
    <source>
        <dbReference type="PROSITE" id="PS50850"/>
    </source>
</evidence>
<evidence type="ECO:0000313" key="21">
    <source>
        <dbReference type="Proteomes" id="UP001347796"/>
    </source>
</evidence>
<dbReference type="GO" id="GO:0006783">
    <property type="term" value="P:heme biosynthetic process"/>
    <property type="evidence" value="ECO:0007669"/>
    <property type="project" value="UniProtKB-ARBA"/>
</dbReference>
<evidence type="ECO:0000256" key="5">
    <source>
        <dbReference type="ARBA" id="ARBA00022692"/>
    </source>
</evidence>
<gene>
    <name evidence="20" type="ORF">SNE40_018883</name>
</gene>
<comment type="similarity">
    <text evidence="14">Belongs to the major facilitator superfamily. Feline leukemia virus subgroup C receptor (TC 2.A.1.28.1) family.</text>
</comment>
<evidence type="ECO:0000256" key="9">
    <source>
        <dbReference type="ARBA" id="ARBA00023170"/>
    </source>
</evidence>
<evidence type="ECO:0000256" key="1">
    <source>
        <dbReference type="ARBA" id="ARBA00004651"/>
    </source>
</evidence>
<keyword evidence="7" id="KW-0265">Erythrocyte maturation</keyword>
<dbReference type="InterPro" id="IPR020846">
    <property type="entry name" value="MFS_dom"/>
</dbReference>
<evidence type="ECO:0000256" key="4">
    <source>
        <dbReference type="ARBA" id="ARBA00022553"/>
    </source>
</evidence>
<protein>
    <recommendedName>
        <fullName evidence="16">Choline/ethanolamine transporter FLVCR1</fullName>
    </recommendedName>
    <alternativeName>
        <fullName evidence="17">Heme transporter FLVCR1</fullName>
    </alternativeName>
</protein>
<dbReference type="InterPro" id="IPR011701">
    <property type="entry name" value="MFS"/>
</dbReference>
<dbReference type="InterPro" id="IPR049680">
    <property type="entry name" value="FLVCR1-2_SLC49-like"/>
</dbReference>
<keyword evidence="21" id="KW-1185">Reference proteome</keyword>
<dbReference type="InterPro" id="IPR036259">
    <property type="entry name" value="MFS_trans_sf"/>
</dbReference>
<comment type="catalytic activity">
    <reaction evidence="12">
        <text>choline(out) = choline(in)</text>
        <dbReference type="Rhea" id="RHEA:32751"/>
        <dbReference type="ChEBI" id="CHEBI:15354"/>
    </reaction>
</comment>
<evidence type="ECO:0000256" key="12">
    <source>
        <dbReference type="ARBA" id="ARBA00036811"/>
    </source>
</evidence>
<evidence type="ECO:0000256" key="11">
    <source>
        <dbReference type="ARBA" id="ARBA00035075"/>
    </source>
</evidence>
<comment type="catalytic activity">
    <reaction evidence="13">
        <text>ethanolamine(in) = ethanolamine(out)</text>
        <dbReference type="Rhea" id="RHEA:32747"/>
        <dbReference type="ChEBI" id="CHEBI:57603"/>
    </reaction>
</comment>
<feature type="transmembrane region" description="Helical" evidence="18">
    <location>
        <begin position="268"/>
        <end position="288"/>
    </location>
</feature>
<dbReference type="GO" id="GO:0043249">
    <property type="term" value="P:erythrocyte maturation"/>
    <property type="evidence" value="ECO:0007669"/>
    <property type="project" value="UniProtKB-KW"/>
</dbReference>
<dbReference type="GO" id="GO:0005886">
    <property type="term" value="C:plasma membrane"/>
    <property type="evidence" value="ECO:0007669"/>
    <property type="project" value="UniProtKB-SubCell"/>
</dbReference>
<feature type="domain" description="Major facilitator superfamily (MFS) profile" evidence="19">
    <location>
        <begin position="4"/>
        <end position="413"/>
    </location>
</feature>
<accession>A0AAN8P9A4</accession>
<dbReference type="GO" id="GO:0031966">
    <property type="term" value="C:mitochondrial membrane"/>
    <property type="evidence" value="ECO:0007669"/>
    <property type="project" value="UniProtKB-ARBA"/>
</dbReference>
<evidence type="ECO:0000256" key="16">
    <source>
        <dbReference type="ARBA" id="ARBA00068050"/>
    </source>
</evidence>
<keyword evidence="2" id="KW-0813">Transport</keyword>
<dbReference type="PANTHER" id="PTHR10924:SF4">
    <property type="entry name" value="GH15861P"/>
    <property type="match status" value="1"/>
</dbReference>
<keyword evidence="10" id="KW-0325">Glycoprotein</keyword>
<name>A0AAN8P9A4_PATCE</name>
<organism evidence="20 21">
    <name type="scientific">Patella caerulea</name>
    <name type="common">Rayed Mediterranean limpet</name>
    <dbReference type="NCBI Taxonomy" id="87958"/>
    <lineage>
        <taxon>Eukaryota</taxon>
        <taxon>Metazoa</taxon>
        <taxon>Spiralia</taxon>
        <taxon>Lophotrochozoa</taxon>
        <taxon>Mollusca</taxon>
        <taxon>Gastropoda</taxon>
        <taxon>Patellogastropoda</taxon>
        <taxon>Patelloidea</taxon>
        <taxon>Patellidae</taxon>
        <taxon>Patella</taxon>
    </lineage>
</organism>
<evidence type="ECO:0000256" key="3">
    <source>
        <dbReference type="ARBA" id="ARBA00022475"/>
    </source>
</evidence>
<keyword evidence="9" id="KW-0675">Receptor</keyword>
<evidence type="ECO:0000256" key="8">
    <source>
        <dbReference type="ARBA" id="ARBA00023136"/>
    </source>
</evidence>
<comment type="function">
    <text evidence="15">Uniporter that mediates the transport of extracellular choline and ethanolamine into cells, thereby playing a key role in phospholipid biosynthesis. Choline and ethanolamine are the precursors of phosphatidylcholine and phosphatidylethanolamine, respectively, the two most abundant phospholipids. Transport is not coupled with proton transport and is exclusively driven by the choline (or ethanolamine) gradient across the plasma membrane. Also acts as a heme b transporter that mediates heme efflux from the cytoplasm to the extracellular compartment.</text>
</comment>
<feature type="transmembrane region" description="Helical" evidence="18">
    <location>
        <begin position="174"/>
        <end position="194"/>
    </location>
</feature>
<comment type="catalytic activity">
    <reaction evidence="11">
        <text>heme b(in) = heme b(out)</text>
        <dbReference type="Rhea" id="RHEA:75443"/>
        <dbReference type="ChEBI" id="CHEBI:60344"/>
    </reaction>
</comment>
<evidence type="ECO:0000256" key="18">
    <source>
        <dbReference type="SAM" id="Phobius"/>
    </source>
</evidence>
<evidence type="ECO:0000256" key="14">
    <source>
        <dbReference type="ARBA" id="ARBA00046338"/>
    </source>
</evidence>
<dbReference type="CDD" id="cd17398">
    <property type="entry name" value="MFS_FLVCR_like"/>
    <property type="match status" value="1"/>
</dbReference>
<feature type="transmembrane region" description="Helical" evidence="18">
    <location>
        <begin position="231"/>
        <end position="248"/>
    </location>
</feature>
<evidence type="ECO:0000313" key="20">
    <source>
        <dbReference type="EMBL" id="KAK6170503.1"/>
    </source>
</evidence>
<evidence type="ECO:0000256" key="7">
    <source>
        <dbReference type="ARBA" id="ARBA00023057"/>
    </source>
</evidence>
<feature type="transmembrane region" description="Helical" evidence="18">
    <location>
        <begin position="74"/>
        <end position="95"/>
    </location>
</feature>
<dbReference type="Gene3D" id="1.20.1250.20">
    <property type="entry name" value="MFS general substrate transporter like domains"/>
    <property type="match status" value="1"/>
</dbReference>
<dbReference type="FunFam" id="1.20.1250.20:FF:000184">
    <property type="entry name" value="Feline leukemia virus subgroup C receptor-related protein 1"/>
    <property type="match status" value="1"/>
</dbReference>
<keyword evidence="3" id="KW-1003">Cell membrane</keyword>
<proteinExistence type="inferred from homology"/>
<dbReference type="PANTHER" id="PTHR10924">
    <property type="entry name" value="MAJOR FACILITATOR SUPERFAMILY PROTEIN-RELATED"/>
    <property type="match status" value="1"/>
</dbReference>
<feature type="transmembrane region" description="Helical" evidence="18">
    <location>
        <begin position="388"/>
        <end position="408"/>
    </location>
</feature>
<dbReference type="SUPFAM" id="SSF103473">
    <property type="entry name" value="MFS general substrate transporter"/>
    <property type="match status" value="1"/>
</dbReference>
<dbReference type="GO" id="GO:0097037">
    <property type="term" value="P:heme export"/>
    <property type="evidence" value="ECO:0007669"/>
    <property type="project" value="TreeGrafter"/>
</dbReference>
<dbReference type="GO" id="GO:0015232">
    <property type="term" value="F:heme transmembrane transporter activity"/>
    <property type="evidence" value="ECO:0007669"/>
    <property type="project" value="UniProtKB-ARBA"/>
</dbReference>
<feature type="transmembrane region" description="Helical" evidence="18">
    <location>
        <begin position="133"/>
        <end position="154"/>
    </location>
</feature>
<evidence type="ECO:0000256" key="6">
    <source>
        <dbReference type="ARBA" id="ARBA00022989"/>
    </source>
</evidence>
<reference evidence="20 21" key="1">
    <citation type="submission" date="2024-01" db="EMBL/GenBank/DDBJ databases">
        <title>The genome of the rayed Mediterranean limpet Patella caerulea (Linnaeus, 1758).</title>
        <authorList>
            <person name="Anh-Thu Weber A."/>
            <person name="Halstead-Nussloch G."/>
        </authorList>
    </citation>
    <scope>NUCLEOTIDE SEQUENCE [LARGE SCALE GENOMIC DNA]</scope>
    <source>
        <strain evidence="20">AATW-2023a</strain>
        <tissue evidence="20">Whole specimen</tissue>
    </source>
</reference>
<keyword evidence="4" id="KW-0597">Phosphoprotein</keyword>
<evidence type="ECO:0000256" key="10">
    <source>
        <dbReference type="ARBA" id="ARBA00023180"/>
    </source>
</evidence>